<dbReference type="InterPro" id="IPR013830">
    <property type="entry name" value="SGNH_hydro"/>
</dbReference>
<accession>A0ABX1EBK0</accession>
<dbReference type="Pfam" id="PF13472">
    <property type="entry name" value="Lipase_GDSL_2"/>
    <property type="match status" value="1"/>
</dbReference>
<evidence type="ECO:0000259" key="1">
    <source>
        <dbReference type="Pfam" id="PF13472"/>
    </source>
</evidence>
<reference evidence="2 3" key="1">
    <citation type="submission" date="2020-03" db="EMBL/GenBank/DDBJ databases">
        <title>Roseomonas selenitidurans sp. nov. isolated from urban soil.</title>
        <authorList>
            <person name="Liu H."/>
        </authorList>
    </citation>
    <scope>NUCLEOTIDE SEQUENCE [LARGE SCALE GENOMIC DNA]</scope>
    <source>
        <strain evidence="2 3">BU-1</strain>
    </source>
</reference>
<name>A0ABX1EBK0_9PROT</name>
<organism evidence="2 3">
    <name type="scientific">Falsiroseomonas selenitidurans</name>
    <dbReference type="NCBI Taxonomy" id="2716335"/>
    <lineage>
        <taxon>Bacteria</taxon>
        <taxon>Pseudomonadati</taxon>
        <taxon>Pseudomonadota</taxon>
        <taxon>Alphaproteobacteria</taxon>
        <taxon>Acetobacterales</taxon>
        <taxon>Roseomonadaceae</taxon>
        <taxon>Falsiroseomonas</taxon>
    </lineage>
</organism>
<dbReference type="SUPFAM" id="SSF52266">
    <property type="entry name" value="SGNH hydrolase"/>
    <property type="match status" value="1"/>
</dbReference>
<dbReference type="RefSeq" id="WP_168035305.1">
    <property type="nucleotide sequence ID" value="NZ_JAAVNE010000107.1"/>
</dbReference>
<dbReference type="InterPro" id="IPR036514">
    <property type="entry name" value="SGNH_hydro_sf"/>
</dbReference>
<feature type="domain" description="SGNH hydrolase-type esterase" evidence="1">
    <location>
        <begin position="150"/>
        <end position="248"/>
    </location>
</feature>
<sequence length="272" mass="29550">MSAPRRPPRRLRLFLKGNLDLRDSLHVLRLNGAVAWNGLNEVLRGRGAVARIRHETNPRLDLLAEADGRVPAALAARPLPFGAYPPAAQFSAAFFEEEADAYLLSIQQELATWAMRHREGGWGFYAERKEAWGPADRDWARATLRHDPPPAPEAAAAALERVIARLRARTAAPVLVFNLSAYVPGETAHSLAGLGETVSTRIRRLNLALAEVSMRTGVSVIDVDRVLAGAGAARLKFDALHMTAEGCRLVAEEVARVLEDLGCLDAPAEHAA</sequence>
<keyword evidence="2" id="KW-0378">Hydrolase</keyword>
<dbReference type="Gene3D" id="3.40.50.1110">
    <property type="entry name" value="SGNH hydrolase"/>
    <property type="match status" value="1"/>
</dbReference>
<dbReference type="EMBL" id="JAAVNE010000107">
    <property type="protein sequence ID" value="NKC34610.1"/>
    <property type="molecule type" value="Genomic_DNA"/>
</dbReference>
<protein>
    <submittedName>
        <fullName evidence="2">SGNH/GDSL hydrolase family protein</fullName>
    </submittedName>
</protein>
<evidence type="ECO:0000313" key="2">
    <source>
        <dbReference type="EMBL" id="NKC34610.1"/>
    </source>
</evidence>
<dbReference type="Proteomes" id="UP000787635">
    <property type="component" value="Unassembled WGS sequence"/>
</dbReference>
<comment type="caution">
    <text evidence="2">The sequence shown here is derived from an EMBL/GenBank/DDBJ whole genome shotgun (WGS) entry which is preliminary data.</text>
</comment>
<keyword evidence="3" id="KW-1185">Reference proteome</keyword>
<proteinExistence type="predicted"/>
<gene>
    <name evidence="2" type="ORF">HEQ75_27440</name>
</gene>
<evidence type="ECO:0000313" key="3">
    <source>
        <dbReference type="Proteomes" id="UP000787635"/>
    </source>
</evidence>
<dbReference type="GO" id="GO:0016787">
    <property type="term" value="F:hydrolase activity"/>
    <property type="evidence" value="ECO:0007669"/>
    <property type="project" value="UniProtKB-KW"/>
</dbReference>